<feature type="non-terminal residue" evidence="2">
    <location>
        <position position="98"/>
    </location>
</feature>
<protein>
    <submittedName>
        <fullName evidence="2">Sel1 repeat family protein</fullName>
    </submittedName>
</protein>
<dbReference type="AlphaFoldDB" id="A0A7K3RPM4"/>
<name>A0A7K3RPM4_9ACTN</name>
<evidence type="ECO:0000313" key="2">
    <source>
        <dbReference type="EMBL" id="NEC17098.1"/>
    </source>
</evidence>
<comment type="caution">
    <text evidence="2">The sequence shown here is derived from an EMBL/GenBank/DDBJ whole genome shotgun (WGS) entry which is preliminary data.</text>
</comment>
<feature type="region of interest" description="Disordered" evidence="1">
    <location>
        <begin position="48"/>
        <end position="86"/>
    </location>
</feature>
<organism evidence="2 3">
    <name type="scientific">Streptomyces parvus</name>
    <dbReference type="NCBI Taxonomy" id="66428"/>
    <lineage>
        <taxon>Bacteria</taxon>
        <taxon>Bacillati</taxon>
        <taxon>Actinomycetota</taxon>
        <taxon>Actinomycetes</taxon>
        <taxon>Kitasatosporales</taxon>
        <taxon>Streptomycetaceae</taxon>
        <taxon>Streptomyces</taxon>
    </lineage>
</organism>
<accession>A0A7K3RPM4</accession>
<gene>
    <name evidence="2" type="ORF">G3I50_02235</name>
</gene>
<proteinExistence type="predicted"/>
<sequence>MVFMGDRATLLETGRFVQQRGQDAESAVDAAFAAAIAGAGAPVQRTGAADTSVAAAPSDEDTTDAVDAADSAESEARHRRAADEGDTASMSVLGALLL</sequence>
<dbReference type="Proteomes" id="UP000469670">
    <property type="component" value="Unassembled WGS sequence"/>
</dbReference>
<reference evidence="2 3" key="1">
    <citation type="submission" date="2020-01" db="EMBL/GenBank/DDBJ databases">
        <title>Insect and environment-associated Actinomycetes.</title>
        <authorList>
            <person name="Currrie C."/>
            <person name="Chevrette M."/>
            <person name="Carlson C."/>
            <person name="Stubbendieck R."/>
            <person name="Wendt-Pienkowski E."/>
        </authorList>
    </citation>
    <scope>NUCLEOTIDE SEQUENCE [LARGE SCALE GENOMIC DNA]</scope>
    <source>
        <strain evidence="2 3">SID7590</strain>
    </source>
</reference>
<dbReference type="EMBL" id="JAAGMP010000116">
    <property type="protein sequence ID" value="NEC17098.1"/>
    <property type="molecule type" value="Genomic_DNA"/>
</dbReference>
<evidence type="ECO:0000313" key="3">
    <source>
        <dbReference type="Proteomes" id="UP000469670"/>
    </source>
</evidence>
<evidence type="ECO:0000256" key="1">
    <source>
        <dbReference type="SAM" id="MobiDB-lite"/>
    </source>
</evidence>